<sequence length="237" mass="25640">MDLKPRNPASFAYLRGVLHDHARIATDQLKQLQHQNLSKKLISIRSRNHSAVSSAGCGGLDWRGPVDCVDDSTCVVVNDYYSHCFPNPASTGAPTTAPTRASTSSVAPSLAQDPVDCDDDDDTIGFHNEDGLLTNLTIDEINALYTATYLEARGPALGPYAQCGGLKWAGQTVCVQGFYCRAQSEYFSQCVPIPDLPGIPTYGQCGGQYWTGPTECQVGTTCKVESKWYSQCLPTAY</sequence>
<evidence type="ECO:0000313" key="3">
    <source>
        <dbReference type="EMBL" id="RHY26647.1"/>
    </source>
</evidence>
<feature type="domain" description="CBM1" evidence="2">
    <location>
        <begin position="155"/>
        <end position="191"/>
    </location>
</feature>
<keyword evidence="4" id="KW-1185">Reference proteome</keyword>
<dbReference type="PROSITE" id="PS51164">
    <property type="entry name" value="CBM1_2"/>
    <property type="match status" value="3"/>
</dbReference>
<protein>
    <recommendedName>
        <fullName evidence="2">CBM1 domain-containing protein</fullName>
    </recommendedName>
</protein>
<name>A0A3R7CWS9_9STRA</name>
<comment type="caution">
    <text evidence="3">The sequence shown here is derived from an EMBL/GenBank/DDBJ whole genome shotgun (WGS) entry which is preliminary data.</text>
</comment>
<accession>A0A3R7CWS9</accession>
<dbReference type="SUPFAM" id="SSF57180">
    <property type="entry name" value="Cellulose-binding domain"/>
    <property type="match status" value="3"/>
</dbReference>
<dbReference type="GO" id="GO:0005576">
    <property type="term" value="C:extracellular region"/>
    <property type="evidence" value="ECO:0007669"/>
    <property type="project" value="InterPro"/>
</dbReference>
<dbReference type="InterPro" id="IPR035971">
    <property type="entry name" value="CBD_sf"/>
</dbReference>
<dbReference type="PROSITE" id="PS00562">
    <property type="entry name" value="CBM1_1"/>
    <property type="match status" value="1"/>
</dbReference>
<dbReference type="Pfam" id="PF00734">
    <property type="entry name" value="CBM_1"/>
    <property type="match status" value="3"/>
</dbReference>
<dbReference type="EMBL" id="QUSY01000946">
    <property type="protein sequence ID" value="RHY26647.1"/>
    <property type="molecule type" value="Genomic_DNA"/>
</dbReference>
<feature type="domain" description="CBM1" evidence="2">
    <location>
        <begin position="49"/>
        <end position="85"/>
    </location>
</feature>
<organism evidence="3 4">
    <name type="scientific">Aphanomyces invadans</name>
    <dbReference type="NCBI Taxonomy" id="157072"/>
    <lineage>
        <taxon>Eukaryota</taxon>
        <taxon>Sar</taxon>
        <taxon>Stramenopiles</taxon>
        <taxon>Oomycota</taxon>
        <taxon>Saprolegniomycetes</taxon>
        <taxon>Saprolegniales</taxon>
        <taxon>Verrucalvaceae</taxon>
        <taxon>Aphanomyces</taxon>
    </lineage>
</organism>
<evidence type="ECO:0000256" key="1">
    <source>
        <dbReference type="ARBA" id="ARBA00022729"/>
    </source>
</evidence>
<dbReference type="AlphaFoldDB" id="A0A3R7CWS9"/>
<evidence type="ECO:0000259" key="2">
    <source>
        <dbReference type="PROSITE" id="PS51164"/>
    </source>
</evidence>
<feature type="domain" description="CBM1" evidence="2">
    <location>
        <begin position="197"/>
        <end position="233"/>
    </location>
</feature>
<dbReference type="Proteomes" id="UP000285060">
    <property type="component" value="Unassembled WGS sequence"/>
</dbReference>
<proteinExistence type="predicted"/>
<dbReference type="GO" id="GO:0005975">
    <property type="term" value="P:carbohydrate metabolic process"/>
    <property type="evidence" value="ECO:0007669"/>
    <property type="project" value="InterPro"/>
</dbReference>
<dbReference type="GO" id="GO:0030248">
    <property type="term" value="F:cellulose binding"/>
    <property type="evidence" value="ECO:0007669"/>
    <property type="project" value="InterPro"/>
</dbReference>
<keyword evidence="1" id="KW-0732">Signal</keyword>
<dbReference type="VEuPathDB" id="FungiDB:H310_09802"/>
<gene>
    <name evidence="3" type="ORF">DYB32_007431</name>
</gene>
<dbReference type="SMART" id="SM00236">
    <property type="entry name" value="fCBD"/>
    <property type="match status" value="3"/>
</dbReference>
<evidence type="ECO:0000313" key="4">
    <source>
        <dbReference type="Proteomes" id="UP000285060"/>
    </source>
</evidence>
<reference evidence="3 4" key="1">
    <citation type="submission" date="2018-08" db="EMBL/GenBank/DDBJ databases">
        <title>Aphanomyces genome sequencing and annotation.</title>
        <authorList>
            <person name="Minardi D."/>
            <person name="Oidtmann B."/>
            <person name="Van Der Giezen M."/>
            <person name="Studholme D.J."/>
        </authorList>
    </citation>
    <scope>NUCLEOTIDE SEQUENCE [LARGE SCALE GENOMIC DNA]</scope>
    <source>
        <strain evidence="3 4">NJM0002</strain>
    </source>
</reference>
<dbReference type="InterPro" id="IPR000254">
    <property type="entry name" value="CBD"/>
</dbReference>